<dbReference type="PANTHER" id="PTHR43806">
    <property type="entry name" value="PEPTIDASE S8"/>
    <property type="match status" value="1"/>
</dbReference>
<keyword evidence="4 5" id="KW-0720">Serine protease</keyword>
<dbReference type="SUPFAM" id="SSF54897">
    <property type="entry name" value="Protease propeptides/inhibitors"/>
    <property type="match status" value="1"/>
</dbReference>
<evidence type="ECO:0000256" key="5">
    <source>
        <dbReference type="PROSITE-ProRule" id="PRU01240"/>
    </source>
</evidence>
<dbReference type="PROSITE" id="PS51892">
    <property type="entry name" value="SUBTILASE"/>
    <property type="match status" value="1"/>
</dbReference>
<keyword evidence="6" id="KW-0732">Signal</keyword>
<evidence type="ECO:0000256" key="2">
    <source>
        <dbReference type="ARBA" id="ARBA00022670"/>
    </source>
</evidence>
<reference evidence="8" key="1">
    <citation type="journal article" date="2020" name="Stud. Mycol.">
        <title>101 Dothideomycetes genomes: a test case for predicting lifestyles and emergence of pathogens.</title>
        <authorList>
            <person name="Haridas S."/>
            <person name="Albert R."/>
            <person name="Binder M."/>
            <person name="Bloem J."/>
            <person name="Labutti K."/>
            <person name="Salamov A."/>
            <person name="Andreopoulos B."/>
            <person name="Baker S."/>
            <person name="Barry K."/>
            <person name="Bills G."/>
            <person name="Bluhm B."/>
            <person name="Cannon C."/>
            <person name="Castanera R."/>
            <person name="Culley D."/>
            <person name="Daum C."/>
            <person name="Ezra D."/>
            <person name="Gonzalez J."/>
            <person name="Henrissat B."/>
            <person name="Kuo A."/>
            <person name="Liang C."/>
            <person name="Lipzen A."/>
            <person name="Lutzoni F."/>
            <person name="Magnuson J."/>
            <person name="Mondo S."/>
            <person name="Nolan M."/>
            <person name="Ohm R."/>
            <person name="Pangilinan J."/>
            <person name="Park H.-J."/>
            <person name="Ramirez L."/>
            <person name="Alfaro M."/>
            <person name="Sun H."/>
            <person name="Tritt A."/>
            <person name="Yoshinaga Y."/>
            <person name="Zwiers L.-H."/>
            <person name="Turgeon B."/>
            <person name="Goodwin S."/>
            <person name="Spatafora J."/>
            <person name="Crous P."/>
            <person name="Grigoriev I."/>
        </authorList>
    </citation>
    <scope>NUCLEOTIDE SEQUENCE</scope>
    <source>
        <strain evidence="8">Tuck. ex Michener</strain>
    </source>
</reference>
<evidence type="ECO:0000256" key="1">
    <source>
        <dbReference type="ARBA" id="ARBA00011073"/>
    </source>
</evidence>
<dbReference type="Proteomes" id="UP000800092">
    <property type="component" value="Unassembled WGS sequence"/>
</dbReference>
<dbReference type="PANTHER" id="PTHR43806:SF11">
    <property type="entry name" value="CEREVISIN-RELATED"/>
    <property type="match status" value="1"/>
</dbReference>
<dbReference type="PRINTS" id="PR00723">
    <property type="entry name" value="SUBTILISIN"/>
</dbReference>
<feature type="active site" description="Charge relay system" evidence="5">
    <location>
        <position position="221"/>
    </location>
</feature>
<dbReference type="InterPro" id="IPR015500">
    <property type="entry name" value="Peptidase_S8_subtilisin-rel"/>
</dbReference>
<dbReference type="Gene3D" id="3.40.50.200">
    <property type="entry name" value="Peptidase S8/S53 domain"/>
    <property type="match status" value="1"/>
</dbReference>
<organism evidence="8 9">
    <name type="scientific">Viridothelium virens</name>
    <name type="common">Speckled blister lichen</name>
    <name type="synonym">Trypethelium virens</name>
    <dbReference type="NCBI Taxonomy" id="1048519"/>
    <lineage>
        <taxon>Eukaryota</taxon>
        <taxon>Fungi</taxon>
        <taxon>Dikarya</taxon>
        <taxon>Ascomycota</taxon>
        <taxon>Pezizomycotina</taxon>
        <taxon>Dothideomycetes</taxon>
        <taxon>Dothideomycetes incertae sedis</taxon>
        <taxon>Trypetheliales</taxon>
        <taxon>Trypetheliaceae</taxon>
        <taxon>Viridothelium</taxon>
    </lineage>
</organism>
<dbReference type="GO" id="GO:0004252">
    <property type="term" value="F:serine-type endopeptidase activity"/>
    <property type="evidence" value="ECO:0007669"/>
    <property type="project" value="UniProtKB-UniRule"/>
</dbReference>
<keyword evidence="9" id="KW-1185">Reference proteome</keyword>
<dbReference type="GO" id="GO:0006508">
    <property type="term" value="P:proteolysis"/>
    <property type="evidence" value="ECO:0007669"/>
    <property type="project" value="UniProtKB-KW"/>
</dbReference>
<comment type="similarity">
    <text evidence="1 5">Belongs to the peptidase S8 family.</text>
</comment>
<evidence type="ECO:0000256" key="3">
    <source>
        <dbReference type="ARBA" id="ARBA00022801"/>
    </source>
</evidence>
<feature type="signal peptide" evidence="6">
    <location>
        <begin position="1"/>
        <end position="17"/>
    </location>
</feature>
<evidence type="ECO:0000256" key="4">
    <source>
        <dbReference type="ARBA" id="ARBA00022825"/>
    </source>
</evidence>
<dbReference type="Pfam" id="PF00082">
    <property type="entry name" value="Peptidase_S8"/>
    <property type="match status" value="1"/>
</dbReference>
<dbReference type="InterPro" id="IPR000209">
    <property type="entry name" value="Peptidase_S8/S53_dom"/>
</dbReference>
<protein>
    <submittedName>
        <fullName evidence="8">Subtilisin-like protein</fullName>
    </submittedName>
</protein>
<dbReference type="AlphaFoldDB" id="A0A6A6GYE7"/>
<dbReference type="InterPro" id="IPR023827">
    <property type="entry name" value="Peptidase_S8_Asp-AS"/>
</dbReference>
<evidence type="ECO:0000256" key="6">
    <source>
        <dbReference type="SAM" id="SignalP"/>
    </source>
</evidence>
<dbReference type="InterPro" id="IPR036852">
    <property type="entry name" value="Peptidase_S8/S53_dom_sf"/>
</dbReference>
<evidence type="ECO:0000313" key="9">
    <source>
        <dbReference type="Proteomes" id="UP000800092"/>
    </source>
</evidence>
<feature type="active site" description="Charge relay system" evidence="5">
    <location>
        <position position="178"/>
    </location>
</feature>
<proteinExistence type="inferred from homology"/>
<evidence type="ECO:0000259" key="7">
    <source>
        <dbReference type="Pfam" id="PF00082"/>
    </source>
</evidence>
<dbReference type="EMBL" id="ML991840">
    <property type="protein sequence ID" value="KAF2230500.1"/>
    <property type="molecule type" value="Genomic_DNA"/>
</dbReference>
<feature type="active site" description="Charge relay system" evidence="5">
    <location>
        <position position="404"/>
    </location>
</feature>
<accession>A0A6A6GYE7</accession>
<dbReference type="OrthoDB" id="206201at2759"/>
<keyword evidence="3 5" id="KW-0378">Hydrolase</keyword>
<name>A0A6A6GYE7_VIRVR</name>
<dbReference type="InterPro" id="IPR050131">
    <property type="entry name" value="Peptidase_S8_subtilisin-like"/>
</dbReference>
<feature type="chain" id="PRO_5025339601" evidence="6">
    <location>
        <begin position="18"/>
        <end position="484"/>
    </location>
</feature>
<dbReference type="PROSITE" id="PS00136">
    <property type="entry name" value="SUBTILASE_ASP"/>
    <property type="match status" value="1"/>
</dbReference>
<evidence type="ECO:0000313" key="8">
    <source>
        <dbReference type="EMBL" id="KAF2230500.1"/>
    </source>
</evidence>
<feature type="domain" description="Peptidase S8/S53" evidence="7">
    <location>
        <begin position="175"/>
        <end position="437"/>
    </location>
</feature>
<gene>
    <name evidence="8" type="ORF">EV356DRAFT_536321</name>
</gene>
<dbReference type="SUPFAM" id="SSF52743">
    <property type="entry name" value="Subtilisin-like"/>
    <property type="match status" value="1"/>
</dbReference>
<sequence>MLCQVLFFLYFSRAVNSFRAPYFVPEGRLVPDTYIVRLRENYGLQQHFEHCGTDLSVLSPEFRTIPLLNSYRVQLDNATVERLIRTDPGVEYIEHDVYFAGQTFTDTAFGNSTIQNAHSDLDLTTTNHSKRWDTEKIADAGWALQMITVAKKLNLDGRDKTIRTLRNPGAGVNAYVLDTGVRITHNAFGGRASNFRSMTRTEYCPPGSVNTDMGDDSTYSHGTAVASLVAGGSMGLGISFANAINVKVCCDCLGQNISMSSSGVALAFMDITEDHEAIVRSAQEGFKGSIINLSFTGPHSLTIEAAIRKAKSSGITVVVPATNDPHLLTSQDFPCNLAETICVASCDFLYQFYDYSAYGDDIDIIAPGKTIKVAIASDNNAIHFLAGWFRYFSPHSQLKLLGNSFASPIVTSVLSNFMGHEGLTNDPKTVRKRMLDNSIRNVITKLPPSTIVGRRRLVKTPNRLISIPTNRDHPRGPPYIGAPY</sequence>
<keyword evidence="2 5" id="KW-0645">Protease</keyword>